<dbReference type="EMBL" id="JAATNW010000006">
    <property type="protein sequence ID" value="NMH60842.1"/>
    <property type="molecule type" value="Genomic_DNA"/>
</dbReference>
<protein>
    <submittedName>
        <fullName evidence="8">ATP-binding protein</fullName>
    </submittedName>
</protein>
<evidence type="ECO:0000256" key="2">
    <source>
        <dbReference type="ARBA" id="ARBA00022741"/>
    </source>
</evidence>
<dbReference type="PANTHER" id="PTHR43065:SF46">
    <property type="entry name" value="C4-DICARBOXYLATE TRANSPORT SENSOR PROTEIN DCTB"/>
    <property type="match status" value="1"/>
</dbReference>
<evidence type="ECO:0000259" key="7">
    <source>
        <dbReference type="PROSITE" id="PS50109"/>
    </source>
</evidence>
<dbReference type="InterPro" id="IPR005467">
    <property type="entry name" value="His_kinase_dom"/>
</dbReference>
<evidence type="ECO:0000256" key="5">
    <source>
        <dbReference type="ARBA" id="ARBA00023012"/>
    </source>
</evidence>
<keyword evidence="4 8" id="KW-0067">ATP-binding</keyword>
<keyword evidence="5" id="KW-0902">Two-component regulatory system</keyword>
<keyword evidence="6" id="KW-0175">Coiled coil</keyword>
<dbReference type="RefSeq" id="WP_169211392.1">
    <property type="nucleotide sequence ID" value="NZ_JAATNW010000006.1"/>
</dbReference>
<evidence type="ECO:0000256" key="3">
    <source>
        <dbReference type="ARBA" id="ARBA00022777"/>
    </source>
</evidence>
<reference evidence="8 9" key="1">
    <citation type="submission" date="2020-03" db="EMBL/GenBank/DDBJ databases">
        <title>Alteromonas ponticola sp. nov., isolated from seawater.</title>
        <authorList>
            <person name="Yoon J.-H."/>
            <person name="Kim Y.-O."/>
        </authorList>
    </citation>
    <scope>NUCLEOTIDE SEQUENCE [LARGE SCALE GENOMIC DNA]</scope>
    <source>
        <strain evidence="8 9">MYP5</strain>
    </source>
</reference>
<feature type="coiled-coil region" evidence="6">
    <location>
        <begin position="480"/>
        <end position="514"/>
    </location>
</feature>
<dbReference type="Proteomes" id="UP000709336">
    <property type="component" value="Unassembled WGS sequence"/>
</dbReference>
<gene>
    <name evidence="8" type="ORF">HCJ96_12465</name>
</gene>
<dbReference type="Pfam" id="PF19191">
    <property type="entry name" value="HEF_HK"/>
    <property type="match status" value="1"/>
</dbReference>
<dbReference type="InterPro" id="IPR003594">
    <property type="entry name" value="HATPase_dom"/>
</dbReference>
<keyword evidence="3" id="KW-0418">Kinase</keyword>
<keyword evidence="9" id="KW-1185">Reference proteome</keyword>
<evidence type="ECO:0000256" key="6">
    <source>
        <dbReference type="SAM" id="Coils"/>
    </source>
</evidence>
<sequence length="994" mass="115287">MANFKTRARALDLLGRQQIAGIPTAINELLKNAHDAYADRVDIDYFRMRDLFILRDDGMGMTKREFQERWLTLGTESKVKHRKSLKPRVDETKSPRISMGEKGIGRLAIASIGKQVLIVTKAKNIEGITVALINWQLFEIPGLNLEDIAIPVQEFKRFPEKSDIDSMKEQIIQSLTKLKDSDELSQGEYAEIKSTIEKFDICPKKFNNKLIGKFPWEKPEEGGTFFYISSVDDILHSDIDGNSKAGEATKIEKMLMGFHDTMTPKHPAPLLEIVFRDYRSDDHEYKDLIDKQEFFSVDDFELADHHFEGNFDEFGQFKGMVKIYREKTFDHIVNWRGNNFNPTRCGPFSINFAYLQGVQKESIVDAVNHAQIYAKSKKFGGLYVYKDNIRILPYGDSDYDYLEIEKRRNQWFGYFFSYRRMFGVIRLSEEFNSELKEKAGREGFIENKAYRQLREILKNFFTQLAGDFFSTDESSPSPKAEIWRAKRNEIKQSYKALEEREKKAKERKKKFEDALNSFFISQKEDSLPETIDKLLKDINLDVKSIYSEKDHDIASQKLLDIESRSRQKIDNFRKSLMIPAPRGFYIKGELKRDYETYMEEMERLDSIVFSDAYKKIDEIVEFTISDLAISISKRRRLEQAVESISDQAKQINVEKRKSVTESVTDINKRVKSLTSELMIDLDDQIRLVKDKFKTVSISSEKDIDLVATRNSLSAEINSVSERNTAILDALIRQLEGIYWEKDANNNYITNEQITNALGDELEELKERVHTDVELSQLGLAVSVIHHEFNSTVRSVRASLRDLKAWSDVNEQLEGVYNNIKINFEHLDGYLNLFTPLNRRLNRKAEDIKLLEVKTFLIDLFKSRMERHNITFKHTRGFARAKLRGYRSSFYPVFVNVIDNAIYWLNDSGEKEKVIRLHADKDNNIYISNNGVGIAIQDRKKIFELGFTRKENGRGMGLHISNEVLESVGYKLELDEPREGSNVTFKIAVANENNG</sequence>
<dbReference type="SUPFAM" id="SSF55874">
    <property type="entry name" value="ATPase domain of HSP90 chaperone/DNA topoisomerase II/histidine kinase"/>
    <property type="match status" value="2"/>
</dbReference>
<dbReference type="PANTHER" id="PTHR43065">
    <property type="entry name" value="SENSOR HISTIDINE KINASE"/>
    <property type="match status" value="1"/>
</dbReference>
<dbReference type="Pfam" id="PF02518">
    <property type="entry name" value="HATPase_c"/>
    <property type="match status" value="1"/>
</dbReference>
<dbReference type="InterPro" id="IPR036890">
    <property type="entry name" value="HATPase_C_sf"/>
</dbReference>
<comment type="caution">
    <text evidence="8">The sequence shown here is derived from an EMBL/GenBank/DDBJ whole genome shotgun (WGS) entry which is preliminary data.</text>
</comment>
<feature type="domain" description="Histidine kinase" evidence="7">
    <location>
        <begin position="783"/>
        <end position="990"/>
    </location>
</feature>
<keyword evidence="1" id="KW-0808">Transferase</keyword>
<evidence type="ECO:0000256" key="4">
    <source>
        <dbReference type="ARBA" id="ARBA00022840"/>
    </source>
</evidence>
<evidence type="ECO:0000313" key="9">
    <source>
        <dbReference type="Proteomes" id="UP000709336"/>
    </source>
</evidence>
<name>A0ABX1R327_9ALTE</name>
<keyword evidence="2" id="KW-0547">Nucleotide-binding</keyword>
<dbReference type="PROSITE" id="PS50109">
    <property type="entry name" value="HIS_KIN"/>
    <property type="match status" value="1"/>
</dbReference>
<dbReference type="Gene3D" id="3.30.565.10">
    <property type="entry name" value="Histidine kinase-like ATPase, C-terminal domain"/>
    <property type="match status" value="2"/>
</dbReference>
<dbReference type="SMART" id="SM00387">
    <property type="entry name" value="HATPase_c"/>
    <property type="match status" value="1"/>
</dbReference>
<dbReference type="GO" id="GO:0005524">
    <property type="term" value="F:ATP binding"/>
    <property type="evidence" value="ECO:0007669"/>
    <property type="project" value="UniProtKB-KW"/>
</dbReference>
<accession>A0ABX1R327</accession>
<dbReference type="Pfam" id="PF13589">
    <property type="entry name" value="HATPase_c_3"/>
    <property type="match status" value="1"/>
</dbReference>
<organism evidence="8 9">
    <name type="scientific">Alteromonas ponticola</name>
    <dbReference type="NCBI Taxonomy" id="2720613"/>
    <lineage>
        <taxon>Bacteria</taxon>
        <taxon>Pseudomonadati</taxon>
        <taxon>Pseudomonadota</taxon>
        <taxon>Gammaproteobacteria</taxon>
        <taxon>Alteromonadales</taxon>
        <taxon>Alteromonadaceae</taxon>
        <taxon>Alteromonas/Salinimonas group</taxon>
        <taxon>Alteromonas</taxon>
    </lineage>
</organism>
<dbReference type="InterPro" id="IPR043836">
    <property type="entry name" value="DHp"/>
</dbReference>
<evidence type="ECO:0000256" key="1">
    <source>
        <dbReference type="ARBA" id="ARBA00022679"/>
    </source>
</evidence>
<proteinExistence type="predicted"/>
<evidence type="ECO:0000313" key="8">
    <source>
        <dbReference type="EMBL" id="NMH60842.1"/>
    </source>
</evidence>